<name>A0AAW3RDH6_LACPN</name>
<gene>
    <name evidence="1" type="ORF">NAB2_2836</name>
</gene>
<comment type="caution">
    <text evidence="1">The sequence shown here is derived from an EMBL/GenBank/DDBJ whole genome shotgun (WGS) entry which is preliminary data.</text>
</comment>
<accession>A0AAW3RDH6</accession>
<protein>
    <submittedName>
        <fullName evidence="1">Uncharacterized protein</fullName>
    </submittedName>
</protein>
<sequence>MSSPTGEISDWLKQNKPDLVTMTWSPNPVCFVMSLMEIR</sequence>
<evidence type="ECO:0000313" key="2">
    <source>
        <dbReference type="Proteomes" id="UP000076872"/>
    </source>
</evidence>
<dbReference type="Proteomes" id="UP000076872">
    <property type="component" value="Unassembled WGS sequence"/>
</dbReference>
<dbReference type="EMBL" id="LUXO01000033">
    <property type="protein sequence ID" value="KZV02216.1"/>
    <property type="molecule type" value="Genomic_DNA"/>
</dbReference>
<proteinExistence type="predicted"/>
<dbReference type="AlphaFoldDB" id="A0AAW3RDH6"/>
<evidence type="ECO:0000313" key="1">
    <source>
        <dbReference type="EMBL" id="KZV02216.1"/>
    </source>
</evidence>
<reference evidence="1 2" key="1">
    <citation type="submission" date="2016-03" db="EMBL/GenBank/DDBJ databases">
        <title>Comparative genomics of 54 Lactobacillus plantarum strains reveals genomic uncoupling from niche constraints.</title>
        <authorList>
            <person name="Martino M.E."/>
        </authorList>
    </citation>
    <scope>NUCLEOTIDE SEQUENCE [LARGE SCALE GENOMIC DNA]</scope>
    <source>
        <strain evidence="1 2">NAB2</strain>
    </source>
</reference>
<organism evidence="1 2">
    <name type="scientific">Lactiplantibacillus plantarum</name>
    <name type="common">Lactobacillus plantarum</name>
    <dbReference type="NCBI Taxonomy" id="1590"/>
    <lineage>
        <taxon>Bacteria</taxon>
        <taxon>Bacillati</taxon>
        <taxon>Bacillota</taxon>
        <taxon>Bacilli</taxon>
        <taxon>Lactobacillales</taxon>
        <taxon>Lactobacillaceae</taxon>
        <taxon>Lactiplantibacillus</taxon>
    </lineage>
</organism>